<accession>X1T8U3</accession>
<reference evidence="1" key="1">
    <citation type="journal article" date="2014" name="Front. Microbiol.">
        <title>High frequency of phylogenetically diverse reductive dehalogenase-homologous genes in deep subseafloor sedimentary metagenomes.</title>
        <authorList>
            <person name="Kawai M."/>
            <person name="Futagami T."/>
            <person name="Toyoda A."/>
            <person name="Takaki Y."/>
            <person name="Nishi S."/>
            <person name="Hori S."/>
            <person name="Arai W."/>
            <person name="Tsubouchi T."/>
            <person name="Morono Y."/>
            <person name="Uchiyama I."/>
            <person name="Ito T."/>
            <person name="Fujiyama A."/>
            <person name="Inagaki F."/>
            <person name="Takami H."/>
        </authorList>
    </citation>
    <scope>NUCLEOTIDE SEQUENCE</scope>
    <source>
        <strain evidence="1">Expedition CK06-06</strain>
    </source>
</reference>
<name>X1T8U3_9ZZZZ</name>
<gene>
    <name evidence="1" type="ORF">S12H4_13603</name>
</gene>
<comment type="caution">
    <text evidence="1">The sequence shown here is derived from an EMBL/GenBank/DDBJ whole genome shotgun (WGS) entry which is preliminary data.</text>
</comment>
<evidence type="ECO:0000313" key="1">
    <source>
        <dbReference type="EMBL" id="GAI76429.1"/>
    </source>
</evidence>
<dbReference type="EMBL" id="BARW01006480">
    <property type="protein sequence ID" value="GAI76429.1"/>
    <property type="molecule type" value="Genomic_DNA"/>
</dbReference>
<feature type="non-terminal residue" evidence="1">
    <location>
        <position position="1"/>
    </location>
</feature>
<dbReference type="AlphaFoldDB" id="X1T8U3"/>
<sequence>DKLGNLIRTIAIGATDTAPIGITTDGKYLWWIGSVNGIVVQWAK</sequence>
<organism evidence="1">
    <name type="scientific">marine sediment metagenome</name>
    <dbReference type="NCBI Taxonomy" id="412755"/>
    <lineage>
        <taxon>unclassified sequences</taxon>
        <taxon>metagenomes</taxon>
        <taxon>ecological metagenomes</taxon>
    </lineage>
</organism>
<protein>
    <submittedName>
        <fullName evidence="1">Uncharacterized protein</fullName>
    </submittedName>
</protein>
<proteinExistence type="predicted"/>